<dbReference type="PANTHER" id="PTHR45569">
    <property type="entry name" value="SENSOR PROTEIN KDPD"/>
    <property type="match status" value="1"/>
</dbReference>
<dbReference type="Proteomes" id="UP001597343">
    <property type="component" value="Unassembled WGS sequence"/>
</dbReference>
<dbReference type="EMBL" id="JBHUIO010000005">
    <property type="protein sequence ID" value="MFD2169835.1"/>
    <property type="molecule type" value="Genomic_DNA"/>
</dbReference>
<organism evidence="6 7">
    <name type="scientific">Tumebacillus lipolyticus</name>
    <dbReference type="NCBI Taxonomy" id="1280370"/>
    <lineage>
        <taxon>Bacteria</taxon>
        <taxon>Bacillati</taxon>
        <taxon>Bacillota</taxon>
        <taxon>Bacilli</taxon>
        <taxon>Bacillales</taxon>
        <taxon>Alicyclobacillaceae</taxon>
        <taxon>Tumebacillus</taxon>
    </lineage>
</organism>
<comment type="caution">
    <text evidence="6">The sequence shown here is derived from an EMBL/GenBank/DDBJ whole genome shotgun (WGS) entry which is preliminary data.</text>
</comment>
<dbReference type="InterPro" id="IPR027417">
    <property type="entry name" value="P-loop_NTPase"/>
</dbReference>
<evidence type="ECO:0000256" key="3">
    <source>
        <dbReference type="ARBA" id="ARBA00023012"/>
    </source>
</evidence>
<keyword evidence="2" id="KW-0418">Kinase</keyword>
<proteinExistence type="predicted"/>
<dbReference type="RefSeq" id="WP_386045294.1">
    <property type="nucleotide sequence ID" value="NZ_JBHUIO010000005.1"/>
</dbReference>
<evidence type="ECO:0000259" key="4">
    <source>
        <dbReference type="Pfam" id="PF00582"/>
    </source>
</evidence>
<keyword evidence="7" id="KW-1185">Reference proteome</keyword>
<dbReference type="Pfam" id="PF02702">
    <property type="entry name" value="KdpD"/>
    <property type="match status" value="1"/>
</dbReference>
<dbReference type="Pfam" id="PF00582">
    <property type="entry name" value="Usp"/>
    <property type="match status" value="1"/>
</dbReference>
<dbReference type="InterPro" id="IPR052023">
    <property type="entry name" value="Histidine_kinase_KdpD"/>
</dbReference>
<evidence type="ECO:0000259" key="5">
    <source>
        <dbReference type="Pfam" id="PF02702"/>
    </source>
</evidence>
<accession>A0ABW4ZXA3</accession>
<reference evidence="7" key="1">
    <citation type="journal article" date="2019" name="Int. J. Syst. Evol. Microbiol.">
        <title>The Global Catalogue of Microorganisms (GCM) 10K type strain sequencing project: providing services to taxonomists for standard genome sequencing and annotation.</title>
        <authorList>
            <consortium name="The Broad Institute Genomics Platform"/>
            <consortium name="The Broad Institute Genome Sequencing Center for Infectious Disease"/>
            <person name="Wu L."/>
            <person name="Ma J."/>
        </authorList>
    </citation>
    <scope>NUCLEOTIDE SEQUENCE [LARGE SCALE GENOMIC DNA]</scope>
    <source>
        <strain evidence="7">CGMCC 1.13574</strain>
    </source>
</reference>
<dbReference type="InterPro" id="IPR003852">
    <property type="entry name" value="Sig_transdc_His_kinase_KdpD_N"/>
</dbReference>
<sequence>MKQAERKTPEQLLDAIERQSRGHFKILIGAAPGVGKTYAMLREGNELLRKGADVVIGLIETHGRVETERQIGELPIIELSAIEYKGKVLYELNVAKILERRPQTVLIDELAHTNAPSSKHRKRYEDVLEILAAGIDVISAMNIQHLESLHDMVEQLTGVKVGERVPDRMLHVADEVQLIDTSPEKLRERLRAGLIYKQDKIEQSLNHFFRLGNLNALREVALREVADDVDDRLEHYKQENGIDGMKGANEKILVCVNYRKNAERLIRRGWRIANRLKCSLDVLNVPLVPISELDEQNRKKLSGLEQLCASLGADLHIRPIGGKRPADVITDFVRAHGITQIILGQSARSRFEEITKGSIINKIMKNTRYVDVLIVADGVEGRD</sequence>
<name>A0ABW4ZXA3_9BACL</name>
<keyword evidence="1" id="KW-0808">Transferase</keyword>
<dbReference type="Gene3D" id="3.40.50.620">
    <property type="entry name" value="HUPs"/>
    <property type="match status" value="1"/>
</dbReference>
<feature type="domain" description="UspA" evidence="4">
    <location>
        <begin position="250"/>
        <end position="375"/>
    </location>
</feature>
<dbReference type="SUPFAM" id="SSF52402">
    <property type="entry name" value="Adenine nucleotide alpha hydrolases-like"/>
    <property type="match status" value="1"/>
</dbReference>
<keyword evidence="3" id="KW-0902">Two-component regulatory system</keyword>
<gene>
    <name evidence="6" type="ORF">ACFSOY_07485</name>
</gene>
<evidence type="ECO:0000256" key="1">
    <source>
        <dbReference type="ARBA" id="ARBA00022679"/>
    </source>
</evidence>
<protein>
    <submittedName>
        <fullName evidence="6">Universal stress protein</fullName>
    </submittedName>
</protein>
<evidence type="ECO:0000313" key="7">
    <source>
        <dbReference type="Proteomes" id="UP001597343"/>
    </source>
</evidence>
<dbReference type="SUPFAM" id="SSF52540">
    <property type="entry name" value="P-loop containing nucleoside triphosphate hydrolases"/>
    <property type="match status" value="1"/>
</dbReference>
<dbReference type="InterPro" id="IPR006016">
    <property type="entry name" value="UspA"/>
</dbReference>
<dbReference type="Gene3D" id="3.40.50.300">
    <property type="entry name" value="P-loop containing nucleotide triphosphate hydrolases"/>
    <property type="match status" value="1"/>
</dbReference>
<evidence type="ECO:0000256" key="2">
    <source>
        <dbReference type="ARBA" id="ARBA00022777"/>
    </source>
</evidence>
<dbReference type="InterPro" id="IPR014729">
    <property type="entry name" value="Rossmann-like_a/b/a_fold"/>
</dbReference>
<feature type="domain" description="Signal transduction histidine kinase osmosensitive K+ channel sensor N-terminal" evidence="5">
    <location>
        <begin position="21"/>
        <end position="229"/>
    </location>
</feature>
<dbReference type="PANTHER" id="PTHR45569:SF1">
    <property type="entry name" value="SENSOR PROTEIN KDPD"/>
    <property type="match status" value="1"/>
</dbReference>
<evidence type="ECO:0000313" key="6">
    <source>
        <dbReference type="EMBL" id="MFD2169835.1"/>
    </source>
</evidence>